<dbReference type="EMBL" id="CADCVH010000102">
    <property type="protein sequence ID" value="CAA9469665.1"/>
    <property type="molecule type" value="Genomic_DNA"/>
</dbReference>
<dbReference type="SMART" id="SM00448">
    <property type="entry name" value="REC"/>
    <property type="match status" value="1"/>
</dbReference>
<dbReference type="PROSITE" id="PS50110">
    <property type="entry name" value="RESPONSE_REGULATORY"/>
    <property type="match status" value="1"/>
</dbReference>
<dbReference type="SUPFAM" id="SSF55073">
    <property type="entry name" value="Nucleotide cyclase"/>
    <property type="match status" value="1"/>
</dbReference>
<dbReference type="GO" id="GO:0052621">
    <property type="term" value="F:diguanylate cyclase activity"/>
    <property type="evidence" value="ECO:0007669"/>
    <property type="project" value="TreeGrafter"/>
</dbReference>
<feature type="coiled-coil region" evidence="2">
    <location>
        <begin position="120"/>
        <end position="154"/>
    </location>
</feature>
<evidence type="ECO:0000313" key="5">
    <source>
        <dbReference type="EMBL" id="CAA9469665.1"/>
    </source>
</evidence>
<proteinExistence type="predicted"/>
<dbReference type="FunFam" id="3.30.70.270:FF:000001">
    <property type="entry name" value="Diguanylate cyclase domain protein"/>
    <property type="match status" value="1"/>
</dbReference>
<dbReference type="GO" id="GO:1902201">
    <property type="term" value="P:negative regulation of bacterial-type flagellum-dependent cell motility"/>
    <property type="evidence" value="ECO:0007669"/>
    <property type="project" value="TreeGrafter"/>
</dbReference>
<protein>
    <submittedName>
        <fullName evidence="5">GGDEF domain protein</fullName>
    </submittedName>
</protein>
<dbReference type="Gene3D" id="3.30.70.270">
    <property type="match status" value="1"/>
</dbReference>
<dbReference type="PANTHER" id="PTHR45138:SF9">
    <property type="entry name" value="DIGUANYLATE CYCLASE DGCM-RELATED"/>
    <property type="match status" value="1"/>
</dbReference>
<dbReference type="GO" id="GO:0000160">
    <property type="term" value="P:phosphorelay signal transduction system"/>
    <property type="evidence" value="ECO:0007669"/>
    <property type="project" value="InterPro"/>
</dbReference>
<dbReference type="PROSITE" id="PS50887">
    <property type="entry name" value="GGDEF"/>
    <property type="match status" value="1"/>
</dbReference>
<evidence type="ECO:0000256" key="1">
    <source>
        <dbReference type="PROSITE-ProRule" id="PRU00169"/>
    </source>
</evidence>
<name>A0A6J4RBR8_9ACTN</name>
<dbReference type="CDD" id="cd17574">
    <property type="entry name" value="REC_OmpR"/>
    <property type="match status" value="1"/>
</dbReference>
<dbReference type="InterPro" id="IPR000160">
    <property type="entry name" value="GGDEF_dom"/>
</dbReference>
<dbReference type="InterPro" id="IPR029787">
    <property type="entry name" value="Nucleotide_cyclase"/>
</dbReference>
<accession>A0A6J4RBR8</accession>
<dbReference type="Pfam" id="PF00990">
    <property type="entry name" value="GGDEF"/>
    <property type="match status" value="1"/>
</dbReference>
<reference evidence="5" key="1">
    <citation type="submission" date="2020-02" db="EMBL/GenBank/DDBJ databases">
        <authorList>
            <person name="Meier V. D."/>
        </authorList>
    </citation>
    <scope>NUCLEOTIDE SEQUENCE</scope>
    <source>
        <strain evidence="5">AVDCRST_MAG02</strain>
    </source>
</reference>
<feature type="domain" description="Response regulatory" evidence="3">
    <location>
        <begin position="2"/>
        <end position="118"/>
    </location>
</feature>
<dbReference type="AlphaFoldDB" id="A0A6J4RBR8"/>
<dbReference type="SMART" id="SM00267">
    <property type="entry name" value="GGDEF"/>
    <property type="match status" value="1"/>
</dbReference>
<dbReference type="PANTHER" id="PTHR45138">
    <property type="entry name" value="REGULATORY COMPONENTS OF SENSORY TRANSDUCTION SYSTEM"/>
    <property type="match status" value="1"/>
</dbReference>
<dbReference type="Gene3D" id="3.40.50.2300">
    <property type="match status" value="1"/>
</dbReference>
<dbReference type="Pfam" id="PF00072">
    <property type="entry name" value="Response_reg"/>
    <property type="match status" value="1"/>
</dbReference>
<dbReference type="NCBIfam" id="TIGR00254">
    <property type="entry name" value="GGDEF"/>
    <property type="match status" value="1"/>
</dbReference>
<dbReference type="GO" id="GO:0043709">
    <property type="term" value="P:cell adhesion involved in single-species biofilm formation"/>
    <property type="evidence" value="ECO:0007669"/>
    <property type="project" value="TreeGrafter"/>
</dbReference>
<keyword evidence="2" id="KW-0175">Coiled coil</keyword>
<dbReference type="InterPro" id="IPR011006">
    <property type="entry name" value="CheY-like_superfamily"/>
</dbReference>
<sequence length="322" mass="36116">MRVLIAEDDPPSRLIHQMTVEKCGYECLVAKDGEEAWEIFHNSEVDVVLSNWMMPNVDGLELCRRVRGEKRDAYTYFILLSARGEREHVLTGVDAGADDYLTKPLDVEELKVRLISASRVTSLHRQLAEKTAVLEQLNRRLERSNHRLFEQARTDPLTGLGNRLLLQEDLETIRGRVERYGHEYSAALCDIDFFKRYNDFYGHLAGDEVLMKVADAVKGHLRSGDAAYRYGGEEFLIVLPEQSPASASVVADRVRRAVENLGIPHEAKTPPGVLTVSAGVAVLTPHKEAEVVAPLKNVDAALYRAKRAGRNRTVAYDPPVED</sequence>
<organism evidence="5">
    <name type="scientific">uncultured Rubrobacteraceae bacterium</name>
    <dbReference type="NCBI Taxonomy" id="349277"/>
    <lineage>
        <taxon>Bacteria</taxon>
        <taxon>Bacillati</taxon>
        <taxon>Actinomycetota</taxon>
        <taxon>Rubrobacteria</taxon>
        <taxon>Rubrobacterales</taxon>
        <taxon>Rubrobacteraceae</taxon>
        <taxon>environmental samples</taxon>
    </lineage>
</organism>
<dbReference type="SUPFAM" id="SSF52172">
    <property type="entry name" value="CheY-like"/>
    <property type="match status" value="1"/>
</dbReference>
<evidence type="ECO:0000259" key="4">
    <source>
        <dbReference type="PROSITE" id="PS50887"/>
    </source>
</evidence>
<dbReference type="CDD" id="cd01949">
    <property type="entry name" value="GGDEF"/>
    <property type="match status" value="1"/>
</dbReference>
<dbReference type="InterPro" id="IPR050469">
    <property type="entry name" value="Diguanylate_Cyclase"/>
</dbReference>
<comment type="caution">
    <text evidence="1">Lacks conserved residue(s) required for the propagation of feature annotation.</text>
</comment>
<gene>
    <name evidence="5" type="ORF">AVDCRST_MAG02-3969</name>
</gene>
<dbReference type="GO" id="GO:0005886">
    <property type="term" value="C:plasma membrane"/>
    <property type="evidence" value="ECO:0007669"/>
    <property type="project" value="TreeGrafter"/>
</dbReference>
<dbReference type="InterPro" id="IPR001789">
    <property type="entry name" value="Sig_transdc_resp-reg_receiver"/>
</dbReference>
<evidence type="ECO:0000259" key="3">
    <source>
        <dbReference type="PROSITE" id="PS50110"/>
    </source>
</evidence>
<dbReference type="InterPro" id="IPR043128">
    <property type="entry name" value="Rev_trsase/Diguanyl_cyclase"/>
</dbReference>
<feature type="domain" description="GGDEF" evidence="4">
    <location>
        <begin position="182"/>
        <end position="318"/>
    </location>
</feature>
<evidence type="ECO:0000256" key="2">
    <source>
        <dbReference type="SAM" id="Coils"/>
    </source>
</evidence>